<sequence length="138" mass="14916">MTAIYTDLQLGSDALCTHLRWLANYIDPVVVDSFLVYRDLTFTGDTGIGGYTCRTSVCGPLFSVQLGDPSACDLTTPGQRQNPGSASVHRQPSRLRSAQCSYVPAALAKRLLIRLTLTRDGLLALPVDLGNVKAQSLF</sequence>
<dbReference type="EMBL" id="BRPK01000007">
    <property type="protein sequence ID" value="GLB40070.1"/>
    <property type="molecule type" value="Genomic_DNA"/>
</dbReference>
<evidence type="ECO:0000313" key="2">
    <source>
        <dbReference type="Proteomes" id="UP001063166"/>
    </source>
</evidence>
<organism evidence="1 2">
    <name type="scientific">Lyophyllum shimeji</name>
    <name type="common">Hon-shimeji</name>
    <name type="synonym">Tricholoma shimeji</name>
    <dbReference type="NCBI Taxonomy" id="47721"/>
    <lineage>
        <taxon>Eukaryota</taxon>
        <taxon>Fungi</taxon>
        <taxon>Dikarya</taxon>
        <taxon>Basidiomycota</taxon>
        <taxon>Agaricomycotina</taxon>
        <taxon>Agaricomycetes</taxon>
        <taxon>Agaricomycetidae</taxon>
        <taxon>Agaricales</taxon>
        <taxon>Tricholomatineae</taxon>
        <taxon>Lyophyllaceae</taxon>
        <taxon>Lyophyllum</taxon>
    </lineage>
</organism>
<proteinExistence type="predicted"/>
<accession>A0A9P3PQA5</accession>
<dbReference type="Proteomes" id="UP001063166">
    <property type="component" value="Unassembled WGS sequence"/>
</dbReference>
<reference evidence="1" key="1">
    <citation type="submission" date="2022-07" db="EMBL/GenBank/DDBJ databases">
        <title>The genome of Lyophyllum shimeji provides insight into the initial evolution of ectomycorrhizal fungal genome.</title>
        <authorList>
            <person name="Kobayashi Y."/>
            <person name="Shibata T."/>
            <person name="Hirakawa H."/>
            <person name="Shigenobu S."/>
            <person name="Nishiyama T."/>
            <person name="Yamada A."/>
            <person name="Hasebe M."/>
            <person name="Kawaguchi M."/>
        </authorList>
    </citation>
    <scope>NUCLEOTIDE SEQUENCE</scope>
    <source>
        <strain evidence="1">AT787</strain>
    </source>
</reference>
<evidence type="ECO:0000313" key="1">
    <source>
        <dbReference type="EMBL" id="GLB40070.1"/>
    </source>
</evidence>
<dbReference type="AlphaFoldDB" id="A0A9P3PQA5"/>
<protein>
    <submittedName>
        <fullName evidence="1">Uncharacterized protein</fullName>
    </submittedName>
</protein>
<gene>
    <name evidence="1" type="ORF">LshimejAT787_0705800</name>
</gene>
<comment type="caution">
    <text evidence="1">The sequence shown here is derived from an EMBL/GenBank/DDBJ whole genome shotgun (WGS) entry which is preliminary data.</text>
</comment>
<name>A0A9P3PQA5_LYOSH</name>
<keyword evidence="2" id="KW-1185">Reference proteome</keyword>